<dbReference type="EMBL" id="VFJE01000055">
    <property type="protein sequence ID" value="TPD66889.1"/>
    <property type="molecule type" value="Genomic_DNA"/>
</dbReference>
<dbReference type="RefSeq" id="WP_140001049.1">
    <property type="nucleotide sequence ID" value="NZ_VFJE01000055.1"/>
</dbReference>
<reference evidence="2 3" key="1">
    <citation type="submission" date="2019-06" db="EMBL/GenBank/DDBJ databases">
        <title>Flavobacterium sp. MaA-Y11 from geoumgang.</title>
        <authorList>
            <person name="Jeong S."/>
        </authorList>
    </citation>
    <scope>NUCLEOTIDE SEQUENCE [LARGE SCALE GENOMIC DNA]</scope>
    <source>
        <strain evidence="2 3">MaA-Y11</strain>
    </source>
</reference>
<evidence type="ECO:0000313" key="3">
    <source>
        <dbReference type="Proteomes" id="UP000319175"/>
    </source>
</evidence>
<gene>
    <name evidence="2" type="ORF">FJA49_11420</name>
</gene>
<keyword evidence="3" id="KW-1185">Reference proteome</keyword>
<feature type="chain" id="PRO_5021253363" description="Tetratricopeptide repeat protein" evidence="1">
    <location>
        <begin position="19"/>
        <end position="209"/>
    </location>
</feature>
<name>A0A501Q1Y1_9FLAO</name>
<accession>A0A501Q1Y1</accession>
<evidence type="ECO:0000313" key="2">
    <source>
        <dbReference type="EMBL" id="TPD66889.1"/>
    </source>
</evidence>
<dbReference type="InterPro" id="IPR011990">
    <property type="entry name" value="TPR-like_helical_dom_sf"/>
</dbReference>
<keyword evidence="1" id="KW-0732">Signal</keyword>
<dbReference type="Proteomes" id="UP000319175">
    <property type="component" value="Unassembled WGS sequence"/>
</dbReference>
<evidence type="ECO:0008006" key="4">
    <source>
        <dbReference type="Google" id="ProtNLM"/>
    </source>
</evidence>
<comment type="caution">
    <text evidence="2">The sequence shown here is derived from an EMBL/GenBank/DDBJ whole genome shotgun (WGS) entry which is preliminary data.</text>
</comment>
<protein>
    <recommendedName>
        <fullName evidence="4">Tetratricopeptide repeat protein</fullName>
    </recommendedName>
</protein>
<dbReference type="AlphaFoldDB" id="A0A501Q1Y1"/>
<dbReference type="SUPFAM" id="SSF48452">
    <property type="entry name" value="TPR-like"/>
    <property type="match status" value="1"/>
</dbReference>
<feature type="signal peptide" evidence="1">
    <location>
        <begin position="1"/>
        <end position="18"/>
    </location>
</feature>
<evidence type="ECO:0000256" key="1">
    <source>
        <dbReference type="SAM" id="SignalP"/>
    </source>
</evidence>
<sequence length="209" mass="23259">MTKCIITLVFFVTSLVGAQTQYEQGMQKGFALWGEGKTAEASALFERIASAEKNNWLPNYYVSMVNTTTAFQTKDKDKVAALLGKAQEALDIELDKSPENPELLVLQAMINTAWIVSDPMTYGMKLSAKTIELYDKALAVAPDNPRALFSKAEFEIGGARYFGNDTKPMCAQIDKAIELFAKFKPETPFHPSWGLDRALEAQKECNKKK</sequence>
<dbReference type="Gene3D" id="1.25.40.10">
    <property type="entry name" value="Tetratricopeptide repeat domain"/>
    <property type="match status" value="1"/>
</dbReference>
<proteinExistence type="predicted"/>
<dbReference type="OrthoDB" id="1150971at2"/>
<organism evidence="2 3">
    <name type="scientific">Flavobacterium microcysteis</name>
    <dbReference type="NCBI Taxonomy" id="2596891"/>
    <lineage>
        <taxon>Bacteria</taxon>
        <taxon>Pseudomonadati</taxon>
        <taxon>Bacteroidota</taxon>
        <taxon>Flavobacteriia</taxon>
        <taxon>Flavobacteriales</taxon>
        <taxon>Flavobacteriaceae</taxon>
        <taxon>Flavobacterium</taxon>
    </lineage>
</organism>